<dbReference type="InterPro" id="IPR050272">
    <property type="entry name" value="Isochorismatase-like_hydrls"/>
</dbReference>
<evidence type="ECO:0000313" key="4">
    <source>
        <dbReference type="EMBL" id="ABW19338.1"/>
    </source>
</evidence>
<accession>A8MHQ6</accession>
<reference evidence="5" key="1">
    <citation type="submission" date="2007-10" db="EMBL/GenBank/DDBJ databases">
        <title>Complete genome of Alkaliphilus oremlandii OhILAs.</title>
        <authorList>
            <person name="Copeland A."/>
            <person name="Lucas S."/>
            <person name="Lapidus A."/>
            <person name="Barry K."/>
            <person name="Detter J.C."/>
            <person name="Glavina del Rio T."/>
            <person name="Hammon N."/>
            <person name="Israni S."/>
            <person name="Dalin E."/>
            <person name="Tice H."/>
            <person name="Pitluck S."/>
            <person name="Chain P."/>
            <person name="Malfatti S."/>
            <person name="Shin M."/>
            <person name="Vergez L."/>
            <person name="Schmutz J."/>
            <person name="Larimer F."/>
            <person name="Land M."/>
            <person name="Hauser L."/>
            <person name="Kyrpides N."/>
            <person name="Mikhailova N."/>
            <person name="Stolz J.F."/>
            <person name="Dawson A."/>
            <person name="Fisher E."/>
            <person name="Crable B."/>
            <person name="Perera E."/>
            <person name="Lisak J."/>
            <person name="Ranganathan M."/>
            <person name="Basu P."/>
            <person name="Richardson P."/>
        </authorList>
    </citation>
    <scope>NUCLEOTIDE SEQUENCE [LARGE SCALE GENOMIC DNA]</scope>
    <source>
        <strain evidence="5">OhILAs</strain>
    </source>
</reference>
<dbReference type="STRING" id="350688.Clos_1798"/>
<dbReference type="CDD" id="cd00431">
    <property type="entry name" value="cysteine_hydrolases"/>
    <property type="match status" value="1"/>
</dbReference>
<evidence type="ECO:0000259" key="3">
    <source>
        <dbReference type="Pfam" id="PF00857"/>
    </source>
</evidence>
<keyword evidence="2 4" id="KW-0378">Hydrolase</keyword>
<dbReference type="EMBL" id="CP000853">
    <property type="protein sequence ID" value="ABW19338.1"/>
    <property type="molecule type" value="Genomic_DNA"/>
</dbReference>
<organism evidence="4 5">
    <name type="scientific">Alkaliphilus oremlandii (strain OhILAs)</name>
    <name type="common">Clostridium oremlandii (strain OhILAs)</name>
    <dbReference type="NCBI Taxonomy" id="350688"/>
    <lineage>
        <taxon>Bacteria</taxon>
        <taxon>Bacillati</taxon>
        <taxon>Bacillota</taxon>
        <taxon>Clostridia</taxon>
        <taxon>Peptostreptococcales</taxon>
        <taxon>Natronincolaceae</taxon>
        <taxon>Alkaliphilus</taxon>
    </lineage>
</organism>
<evidence type="ECO:0000256" key="1">
    <source>
        <dbReference type="ARBA" id="ARBA00006336"/>
    </source>
</evidence>
<proteinExistence type="inferred from homology"/>
<dbReference type="RefSeq" id="WP_012159650.1">
    <property type="nucleotide sequence ID" value="NC_009922.1"/>
</dbReference>
<comment type="similarity">
    <text evidence="1">Belongs to the isochorismatase family.</text>
</comment>
<keyword evidence="5" id="KW-1185">Reference proteome</keyword>
<gene>
    <name evidence="4" type="ordered locus">Clos_1798</name>
</gene>
<dbReference type="Proteomes" id="UP000000269">
    <property type="component" value="Chromosome"/>
</dbReference>
<dbReference type="GO" id="GO:0016787">
    <property type="term" value="F:hydrolase activity"/>
    <property type="evidence" value="ECO:0007669"/>
    <property type="project" value="UniProtKB-KW"/>
</dbReference>
<dbReference type="Pfam" id="PF00857">
    <property type="entry name" value="Isochorismatase"/>
    <property type="match status" value="1"/>
</dbReference>
<dbReference type="SUPFAM" id="SSF52499">
    <property type="entry name" value="Isochorismatase-like hydrolases"/>
    <property type="match status" value="1"/>
</dbReference>
<dbReference type="InterPro" id="IPR036380">
    <property type="entry name" value="Isochorismatase-like_sf"/>
</dbReference>
<dbReference type="OrthoDB" id="257098at2"/>
<feature type="domain" description="Isochorismatase-like" evidence="3">
    <location>
        <begin position="4"/>
        <end position="164"/>
    </location>
</feature>
<dbReference type="InterPro" id="IPR000868">
    <property type="entry name" value="Isochorismatase-like_dom"/>
</dbReference>
<dbReference type="AlphaFoldDB" id="A8MHQ6"/>
<dbReference type="KEGG" id="aoe:Clos_1798"/>
<evidence type="ECO:0000256" key="2">
    <source>
        <dbReference type="ARBA" id="ARBA00022801"/>
    </source>
</evidence>
<dbReference type="Gene3D" id="3.40.50.850">
    <property type="entry name" value="Isochorismatase-like"/>
    <property type="match status" value="1"/>
</dbReference>
<dbReference type="HOGENOM" id="CLU_068979_8_4_9"/>
<dbReference type="PANTHER" id="PTHR43540">
    <property type="entry name" value="PEROXYUREIDOACRYLATE/UREIDOACRYLATE AMIDOHYDROLASE-RELATED"/>
    <property type="match status" value="1"/>
</dbReference>
<protein>
    <submittedName>
        <fullName evidence="4">Isochorismatase hydrolase</fullName>
    </submittedName>
</protein>
<name>A8MHQ6_ALKOO</name>
<dbReference type="eggNOG" id="COG1335">
    <property type="taxonomic scope" value="Bacteria"/>
</dbReference>
<evidence type="ECO:0000313" key="5">
    <source>
        <dbReference type="Proteomes" id="UP000000269"/>
    </source>
</evidence>
<dbReference type="PANTHER" id="PTHR43540:SF6">
    <property type="entry name" value="ISOCHORISMATASE-LIKE DOMAIN-CONTAINING PROTEIN"/>
    <property type="match status" value="1"/>
</dbReference>
<sequence length="188" mass="21994">MRPALVVIDMQHYFFRTEERRIRINELIESINDLIIYAENKNIPIYQVLTIHKEDRSTWNLVMKKYNFSALIQGSDEAKLLSEIKFSDKHIVITKTRQSTFIRTNFEEDLIVRGIDTLILSGVFTHGCVGRTAIDAYERDFNVILAKDASFSHLENQEQAMFEVILNEQEQLILDNEQIKSILDDKIE</sequence>